<name>A0ABW7H2R7_9BURK</name>
<feature type="compositionally biased region" description="Low complexity" evidence="1">
    <location>
        <begin position="133"/>
        <end position="143"/>
    </location>
</feature>
<feature type="compositionally biased region" description="Basic and acidic residues" evidence="1">
    <location>
        <begin position="60"/>
        <end position="72"/>
    </location>
</feature>
<feature type="chain" id="PRO_5045105354" description="DUF4124 domain-containing protein" evidence="2">
    <location>
        <begin position="19"/>
        <end position="143"/>
    </location>
</feature>
<feature type="signal peptide" evidence="2">
    <location>
        <begin position="1"/>
        <end position="18"/>
    </location>
</feature>
<dbReference type="EMBL" id="JBIGIB010000005">
    <property type="protein sequence ID" value="MFG6468523.1"/>
    <property type="molecule type" value="Genomic_DNA"/>
</dbReference>
<organism evidence="3 4">
    <name type="scientific">Pelomonas baiyunensis</name>
    <dbReference type="NCBI Taxonomy" id="3299026"/>
    <lineage>
        <taxon>Bacteria</taxon>
        <taxon>Pseudomonadati</taxon>
        <taxon>Pseudomonadota</taxon>
        <taxon>Betaproteobacteria</taxon>
        <taxon>Burkholderiales</taxon>
        <taxon>Sphaerotilaceae</taxon>
        <taxon>Roseateles</taxon>
    </lineage>
</organism>
<evidence type="ECO:0000313" key="4">
    <source>
        <dbReference type="Proteomes" id="UP001606303"/>
    </source>
</evidence>
<feature type="region of interest" description="Disordered" evidence="1">
    <location>
        <begin position="34"/>
        <end position="143"/>
    </location>
</feature>
<proteinExistence type="predicted"/>
<evidence type="ECO:0000313" key="3">
    <source>
        <dbReference type="EMBL" id="MFG6468523.1"/>
    </source>
</evidence>
<accession>A0ABW7H2R7</accession>
<sequence length="143" mass="15018">MKTLLVLCCALIAWPLAAQTVQRQAQVYRCGPEGRDLRDSPCPGQEAPGGPVTFDQPSDADSRAARSRHLAEAKQAAALAAARRASEAEDRRHRATAVGLQKLPEPAQAASAAPLTPVKPGKTFKARPPQPAPAASAAEPRGR</sequence>
<dbReference type="RefSeq" id="WP_394386750.1">
    <property type="nucleotide sequence ID" value="NZ_JBIGIB010000005.1"/>
</dbReference>
<dbReference type="Proteomes" id="UP001606303">
    <property type="component" value="Unassembled WGS sequence"/>
</dbReference>
<reference evidence="3 4" key="1">
    <citation type="submission" date="2024-08" db="EMBL/GenBank/DDBJ databases">
        <authorList>
            <person name="Lu H."/>
        </authorList>
    </citation>
    <scope>NUCLEOTIDE SEQUENCE [LARGE SCALE GENOMIC DNA]</scope>
    <source>
        <strain evidence="3 4">BYS87W</strain>
    </source>
</reference>
<comment type="caution">
    <text evidence="3">The sequence shown here is derived from an EMBL/GenBank/DDBJ whole genome shotgun (WGS) entry which is preliminary data.</text>
</comment>
<gene>
    <name evidence="3" type="ORF">ACG01O_18005</name>
</gene>
<evidence type="ECO:0008006" key="5">
    <source>
        <dbReference type="Google" id="ProtNLM"/>
    </source>
</evidence>
<keyword evidence="4" id="KW-1185">Reference proteome</keyword>
<evidence type="ECO:0000256" key="2">
    <source>
        <dbReference type="SAM" id="SignalP"/>
    </source>
</evidence>
<feature type="compositionally biased region" description="Low complexity" evidence="1">
    <location>
        <begin position="73"/>
        <end position="83"/>
    </location>
</feature>
<protein>
    <recommendedName>
        <fullName evidence="5">DUF4124 domain-containing protein</fullName>
    </recommendedName>
</protein>
<evidence type="ECO:0000256" key="1">
    <source>
        <dbReference type="SAM" id="MobiDB-lite"/>
    </source>
</evidence>
<keyword evidence="2" id="KW-0732">Signal</keyword>